<dbReference type="AlphaFoldDB" id="A0A6I4TI57"/>
<keyword evidence="2" id="KW-0184">Conjugation</keyword>
<gene>
    <name evidence="4" type="ORF">GRI40_13245</name>
</gene>
<evidence type="ECO:0000256" key="1">
    <source>
        <dbReference type="ARBA" id="ARBA00010873"/>
    </source>
</evidence>
<evidence type="ECO:0000256" key="2">
    <source>
        <dbReference type="ARBA" id="ARBA00022971"/>
    </source>
</evidence>
<comment type="similarity">
    <text evidence="1">Belongs to the MobA/MobL family.</text>
</comment>
<dbReference type="EMBL" id="WTZA01000002">
    <property type="protein sequence ID" value="MXO76178.1"/>
    <property type="molecule type" value="Genomic_DNA"/>
</dbReference>
<proteinExistence type="inferred from homology"/>
<feature type="domain" description="MobA/MobL protein" evidence="3">
    <location>
        <begin position="43"/>
        <end position="188"/>
    </location>
</feature>
<dbReference type="InterPro" id="IPR005053">
    <property type="entry name" value="MobA_MobL"/>
</dbReference>
<protein>
    <recommendedName>
        <fullName evidence="3">MobA/MobL protein domain-containing protein</fullName>
    </recommendedName>
</protein>
<dbReference type="OrthoDB" id="1826980at2"/>
<evidence type="ECO:0000259" key="3">
    <source>
        <dbReference type="Pfam" id="PF03389"/>
    </source>
</evidence>
<evidence type="ECO:0000313" key="4">
    <source>
        <dbReference type="EMBL" id="MXO76178.1"/>
    </source>
</evidence>
<reference evidence="4 5" key="1">
    <citation type="submission" date="2019-12" db="EMBL/GenBank/DDBJ databases">
        <title>Genomic-based taxomic classification of the family Erythrobacteraceae.</title>
        <authorList>
            <person name="Xu L."/>
        </authorList>
    </citation>
    <scope>NUCLEOTIDE SEQUENCE [LARGE SCALE GENOMIC DNA]</scope>
    <source>
        <strain evidence="4 5">100921-2</strain>
    </source>
</reference>
<name>A0A6I4TI57_9SPHN</name>
<sequence>MTFNTAKKTMNLAESAIPPFRCSPIMPPNGADPTRELLRKTHRTAVASALYITRTEGEDTFGPLPNGYMSKASDLVASGRRHPVQHFPAKYRDGLLIWQEADAAAALDPTDAAGVHIVASLPGMAPEEWPRLIERFIDETLVARGMVVDWACHAQRDDNDNWVVHPHVHMIVTARRYRQDIRKGQRQKTWLYSARQIDDVEDAWLRCTGLQRVPYAA</sequence>
<dbReference type="RefSeq" id="WP_160611982.1">
    <property type="nucleotide sequence ID" value="NZ_WTZA01000002.1"/>
</dbReference>
<comment type="caution">
    <text evidence="4">The sequence shown here is derived from an EMBL/GenBank/DDBJ whole genome shotgun (WGS) entry which is preliminary data.</text>
</comment>
<organism evidence="4 5">
    <name type="scientific">Tsuneonella aeria</name>
    <dbReference type="NCBI Taxonomy" id="1837929"/>
    <lineage>
        <taxon>Bacteria</taxon>
        <taxon>Pseudomonadati</taxon>
        <taxon>Pseudomonadota</taxon>
        <taxon>Alphaproteobacteria</taxon>
        <taxon>Sphingomonadales</taxon>
        <taxon>Erythrobacteraceae</taxon>
        <taxon>Tsuneonella</taxon>
    </lineage>
</organism>
<keyword evidence="5" id="KW-1185">Reference proteome</keyword>
<dbReference type="Pfam" id="PF03389">
    <property type="entry name" value="MobA_MobL"/>
    <property type="match status" value="1"/>
</dbReference>
<accession>A0A6I4TI57</accession>
<dbReference type="Proteomes" id="UP000439522">
    <property type="component" value="Unassembled WGS sequence"/>
</dbReference>
<dbReference type="Gene3D" id="3.30.930.30">
    <property type="match status" value="1"/>
</dbReference>
<evidence type="ECO:0000313" key="5">
    <source>
        <dbReference type="Proteomes" id="UP000439522"/>
    </source>
</evidence>